<organism evidence="1">
    <name type="scientific">Thermosphaera aggregans</name>
    <dbReference type="NCBI Taxonomy" id="54254"/>
    <lineage>
        <taxon>Archaea</taxon>
        <taxon>Thermoproteota</taxon>
        <taxon>Thermoprotei</taxon>
        <taxon>Desulfurococcales</taxon>
        <taxon>Desulfurococcaceae</taxon>
        <taxon>Thermosphaera</taxon>
    </lineage>
</organism>
<gene>
    <name evidence="1" type="ORF">ENP55_00080</name>
</gene>
<accession>A0A7C2FC14</accession>
<name>A0A7C2FC14_9CREN</name>
<proteinExistence type="predicted"/>
<protein>
    <submittedName>
        <fullName evidence="1">Uncharacterized protein</fullName>
    </submittedName>
</protein>
<reference evidence="1" key="1">
    <citation type="journal article" date="2020" name="mSystems">
        <title>Genome- and Community-Level Interaction Insights into Carbon Utilization and Element Cycling Functions of Hydrothermarchaeota in Hydrothermal Sediment.</title>
        <authorList>
            <person name="Zhou Z."/>
            <person name="Liu Y."/>
            <person name="Xu W."/>
            <person name="Pan J."/>
            <person name="Luo Z.H."/>
            <person name="Li M."/>
        </authorList>
    </citation>
    <scope>NUCLEOTIDE SEQUENCE [LARGE SCALE GENOMIC DNA]</scope>
    <source>
        <strain evidence="1">SpSt-23</strain>
    </source>
</reference>
<dbReference type="AlphaFoldDB" id="A0A7C2FC14"/>
<evidence type="ECO:0000313" key="1">
    <source>
        <dbReference type="EMBL" id="HEF86718.1"/>
    </source>
</evidence>
<comment type="caution">
    <text evidence="1">The sequence shown here is derived from an EMBL/GenBank/DDBJ whole genome shotgun (WGS) entry which is preliminary data.</text>
</comment>
<sequence length="118" mass="13187">MGPALDKAYAWESLSVVVDGVVVKSVVIAGFSKGILAYWPPSLDEKVLGIFNKLYVQIPGHAYLVLYSSRLGKKFLVILNGDRVLAMEIDKRLNGEKMGEKLLRVFTRLNRLFSIDES</sequence>
<dbReference type="EMBL" id="DSJT01000003">
    <property type="protein sequence ID" value="HEF86718.1"/>
    <property type="molecule type" value="Genomic_DNA"/>
</dbReference>